<gene>
    <name evidence="2" type="ORF">JCM21714_2065</name>
</gene>
<dbReference type="RefSeq" id="WP_035723087.1">
    <property type="nucleotide sequence ID" value="NZ_BAVS01000009.1"/>
</dbReference>
<dbReference type="PANTHER" id="PTHR36846:SF1">
    <property type="entry name" value="PROTEIN VIAA"/>
    <property type="match status" value="1"/>
</dbReference>
<sequence>MANALKRKEHVYQKPTINADSFDKRRFNELLKMSKGLKEIKKQGEDIPQFDQLIGDMWSSFYKNKPSLLDQEGIEMDLYNNHSIMDRMLQEDAFHDTHQFTILDDLHSALSTIGFSEKTMEWIKEKIEKDESLKQSYENMQINTTLDNKHSKEYQQAMEQFNKALSDSLKQDKNSDQLSQILTEATKEAKQTKVNMENFLGGMEAGKGQAEMKKIPPLRDQFTLAAHLKTNHKMKRIAEWTGRFKRIAQSKQKQKSKESISKSGVTTGNEIDRILPSEMLYLAIPQAKADFLRRLAEGQTLQYNSEGKSTLGKGSIILCLDQSGSMRKLDDQSKGFALALMSIAKKQKRDFALINFSDKAYNKEYPKGKISTSQMVELCNNFLDGGTNFTQPLMLSEKIINKSRFKDADIIFITDGQDNISQDFITSFNRHKEKDKFQVLSLLIGNQAKRRTVDMFSDSVFHANDFEDEEAQQIFNI</sequence>
<dbReference type="Gene3D" id="3.40.50.410">
    <property type="entry name" value="von Willebrand factor, type A domain"/>
    <property type="match status" value="1"/>
</dbReference>
<dbReference type="PANTHER" id="PTHR36846">
    <property type="entry name" value="PROTEIN VIAA"/>
    <property type="match status" value="1"/>
</dbReference>
<comment type="caution">
    <text evidence="2">The sequence shown here is derived from an EMBL/GenBank/DDBJ whole genome shotgun (WGS) entry which is preliminary data.</text>
</comment>
<name>W4VI14_9BACI</name>
<dbReference type="Proteomes" id="UP000019102">
    <property type="component" value="Unassembled WGS sequence"/>
</dbReference>
<keyword evidence="3" id="KW-1185">Reference proteome</keyword>
<dbReference type="PROSITE" id="PS50234">
    <property type="entry name" value="VWFA"/>
    <property type="match status" value="1"/>
</dbReference>
<dbReference type="SUPFAM" id="SSF53300">
    <property type="entry name" value="vWA-like"/>
    <property type="match status" value="1"/>
</dbReference>
<dbReference type="GO" id="GO:0005829">
    <property type="term" value="C:cytosol"/>
    <property type="evidence" value="ECO:0007669"/>
    <property type="project" value="TreeGrafter"/>
</dbReference>
<protein>
    <recommendedName>
        <fullName evidence="1">VWFA domain-containing protein</fullName>
    </recommendedName>
</protein>
<organism evidence="2 3">
    <name type="scientific">Gracilibacillus boraciitolerans JCM 21714</name>
    <dbReference type="NCBI Taxonomy" id="1298598"/>
    <lineage>
        <taxon>Bacteria</taxon>
        <taxon>Bacillati</taxon>
        <taxon>Bacillota</taxon>
        <taxon>Bacilli</taxon>
        <taxon>Bacillales</taxon>
        <taxon>Bacillaceae</taxon>
        <taxon>Gracilibacillus</taxon>
    </lineage>
</organism>
<dbReference type="Pfam" id="PF13519">
    <property type="entry name" value="VWA_2"/>
    <property type="match status" value="1"/>
</dbReference>
<proteinExistence type="predicted"/>
<dbReference type="InterPro" id="IPR002035">
    <property type="entry name" value="VWF_A"/>
</dbReference>
<reference evidence="2 3" key="1">
    <citation type="journal article" date="2014" name="Genome Announc.">
        <title>Draft Genome Sequence of the Boron-Tolerant and Moderately Halotolerant Bacterium Gracilibacillus boraciitolerans JCM 21714T.</title>
        <authorList>
            <person name="Ahmed I."/>
            <person name="Oshima K."/>
            <person name="Suda W."/>
            <person name="Kitamura K."/>
            <person name="Iida T."/>
            <person name="Ohmori Y."/>
            <person name="Fujiwara T."/>
            <person name="Hattori M."/>
            <person name="Ohkuma M."/>
        </authorList>
    </citation>
    <scope>NUCLEOTIDE SEQUENCE [LARGE SCALE GENOMIC DNA]</scope>
    <source>
        <strain evidence="2 3">JCM 21714</strain>
    </source>
</reference>
<dbReference type="InterPro" id="IPR036465">
    <property type="entry name" value="vWFA_dom_sf"/>
</dbReference>
<dbReference type="OrthoDB" id="92417at2"/>
<evidence type="ECO:0000313" key="3">
    <source>
        <dbReference type="Proteomes" id="UP000019102"/>
    </source>
</evidence>
<accession>W4VI14</accession>
<dbReference type="STRING" id="1298598.JCM21714_2065"/>
<dbReference type="AlphaFoldDB" id="W4VI14"/>
<dbReference type="eggNOG" id="COG2425">
    <property type="taxonomic scope" value="Bacteria"/>
</dbReference>
<feature type="domain" description="VWFA" evidence="1">
    <location>
        <begin position="315"/>
        <end position="477"/>
    </location>
</feature>
<evidence type="ECO:0000313" key="2">
    <source>
        <dbReference type="EMBL" id="GAE93035.1"/>
    </source>
</evidence>
<dbReference type="EMBL" id="BAVS01000009">
    <property type="protein sequence ID" value="GAE93035.1"/>
    <property type="molecule type" value="Genomic_DNA"/>
</dbReference>
<evidence type="ECO:0000259" key="1">
    <source>
        <dbReference type="PROSITE" id="PS50234"/>
    </source>
</evidence>